<accession>A0A3S5WGU3</accession>
<dbReference type="Gene3D" id="1.10.287.1350">
    <property type="match status" value="1"/>
</dbReference>
<dbReference type="EC" id="2.1.1.4" evidence="5"/>
<keyword evidence="3" id="KW-0949">S-adenosyl-L-methionine</keyword>
<dbReference type="GO" id="GO:0032259">
    <property type="term" value="P:methylation"/>
    <property type="evidence" value="ECO:0007669"/>
    <property type="project" value="UniProtKB-KW"/>
</dbReference>
<keyword evidence="1" id="KW-0489">Methyltransferase</keyword>
<dbReference type="SUPFAM" id="SSF53335">
    <property type="entry name" value="S-adenosyl-L-methionine-dependent methyltransferases"/>
    <property type="match status" value="1"/>
</dbReference>
<dbReference type="Gene3D" id="3.40.50.150">
    <property type="entry name" value="Vaccinia Virus protein VP39"/>
    <property type="match status" value="1"/>
</dbReference>
<proteinExistence type="predicted"/>
<evidence type="ECO:0000259" key="8">
    <source>
        <dbReference type="Pfam" id="PF00891"/>
    </source>
</evidence>
<feature type="domain" description="O-methyltransferase C-terminal" evidence="8">
    <location>
        <begin position="59"/>
        <end position="267"/>
    </location>
</feature>
<keyword evidence="10" id="KW-1185">Reference proteome</keyword>
<evidence type="ECO:0000313" key="10">
    <source>
        <dbReference type="Proteomes" id="UP000285301"/>
    </source>
</evidence>
<gene>
    <name evidence="9" type="ORF">B4U79_16118</name>
</gene>
<dbReference type="AlphaFoldDB" id="A0A3S5WGU3"/>
<organism evidence="9 10">
    <name type="scientific">Dinothrombium tinctorium</name>
    <dbReference type="NCBI Taxonomy" id="1965070"/>
    <lineage>
        <taxon>Eukaryota</taxon>
        <taxon>Metazoa</taxon>
        <taxon>Ecdysozoa</taxon>
        <taxon>Arthropoda</taxon>
        <taxon>Chelicerata</taxon>
        <taxon>Arachnida</taxon>
        <taxon>Acari</taxon>
        <taxon>Acariformes</taxon>
        <taxon>Trombidiformes</taxon>
        <taxon>Prostigmata</taxon>
        <taxon>Anystina</taxon>
        <taxon>Parasitengona</taxon>
        <taxon>Trombidioidea</taxon>
        <taxon>Trombidiidae</taxon>
        <taxon>Dinothrombium</taxon>
    </lineage>
</organism>
<dbReference type="Gene3D" id="1.10.10.10">
    <property type="entry name" value="Winged helix-like DNA-binding domain superfamily/Winged helix DNA-binding domain"/>
    <property type="match status" value="1"/>
</dbReference>
<dbReference type="InterPro" id="IPR036388">
    <property type="entry name" value="WH-like_DNA-bd_sf"/>
</dbReference>
<evidence type="ECO:0000256" key="5">
    <source>
        <dbReference type="ARBA" id="ARBA00039116"/>
    </source>
</evidence>
<dbReference type="InterPro" id="IPR016461">
    <property type="entry name" value="COMT-like"/>
</dbReference>
<sequence>MNASAMYRFMRALASLGVFRADGQKKFHLTPLGSKLLTDRKDSLKHIMLSLLGDHFMVWTEFLYTIRTGKSGFERLNGKSYHDHLNQTPTEFENWRISQTEFTRNFALNVANYYDFSTFKHIVEICGGDGTFLAFLLTNAPQAKGTLFDCREMVESAKKNLATNNVKGRITCVVGNLLTDTIPAGGDCYVLKSVIPQFEDSDALKILTNVRQQIKSDAKLLLIQSVLPESNEYHAGKWYDLLHLLLSNGSERTEREIEDILHNAGFRLNRIIKTAHPMYDIIEAKAN</sequence>
<dbReference type="PANTHER" id="PTHR43712:SF2">
    <property type="entry name" value="O-METHYLTRANSFERASE CICE"/>
    <property type="match status" value="1"/>
</dbReference>
<evidence type="ECO:0000313" key="9">
    <source>
        <dbReference type="EMBL" id="RWS07655.1"/>
    </source>
</evidence>
<dbReference type="PANTHER" id="PTHR43712">
    <property type="entry name" value="PUTATIVE (AFU_ORTHOLOGUE AFUA_4G14580)-RELATED"/>
    <property type="match status" value="1"/>
</dbReference>
<dbReference type="Proteomes" id="UP000285301">
    <property type="component" value="Unassembled WGS sequence"/>
</dbReference>
<protein>
    <recommendedName>
        <fullName evidence="6">Acetylserotonin O-methyltransferase</fullName>
        <ecNumber evidence="5">2.1.1.4</ecNumber>
    </recommendedName>
    <alternativeName>
        <fullName evidence="7">Hydroxyindole O-methyltransferase</fullName>
    </alternativeName>
</protein>
<dbReference type="InterPro" id="IPR029063">
    <property type="entry name" value="SAM-dependent_MTases_sf"/>
</dbReference>
<dbReference type="OrthoDB" id="1606438at2759"/>
<comment type="caution">
    <text evidence="9">The sequence shown here is derived from an EMBL/GenBank/DDBJ whole genome shotgun (WGS) entry which is preliminary data.</text>
</comment>
<dbReference type="PROSITE" id="PS51683">
    <property type="entry name" value="SAM_OMT_II"/>
    <property type="match status" value="1"/>
</dbReference>
<evidence type="ECO:0000256" key="6">
    <source>
        <dbReference type="ARBA" id="ARBA00040730"/>
    </source>
</evidence>
<evidence type="ECO:0000256" key="3">
    <source>
        <dbReference type="ARBA" id="ARBA00022691"/>
    </source>
</evidence>
<evidence type="ECO:0000256" key="4">
    <source>
        <dbReference type="ARBA" id="ARBA00037645"/>
    </source>
</evidence>
<dbReference type="InterPro" id="IPR001077">
    <property type="entry name" value="COMT_C"/>
</dbReference>
<reference evidence="9 10" key="1">
    <citation type="journal article" date="2018" name="Gigascience">
        <title>Genomes of trombidid mites reveal novel predicted allergens and laterally-transferred genes associated with secondary metabolism.</title>
        <authorList>
            <person name="Dong X."/>
            <person name="Chaisiri K."/>
            <person name="Xia D."/>
            <person name="Armstrong S.D."/>
            <person name="Fang Y."/>
            <person name="Donnelly M.J."/>
            <person name="Kadowaki T."/>
            <person name="McGarry J.W."/>
            <person name="Darby A.C."/>
            <person name="Makepeace B.L."/>
        </authorList>
    </citation>
    <scope>NUCLEOTIDE SEQUENCE [LARGE SCALE GENOMIC DNA]</scope>
    <source>
        <strain evidence="9">UoL-WK</strain>
    </source>
</reference>
<keyword evidence="2" id="KW-0808">Transferase</keyword>
<comment type="function">
    <text evidence="4">Catalyzes the transfer of a methyl group onto N-acetylserotonin, producing melatonin (N-acetyl-5-methoxytryptamine).</text>
</comment>
<dbReference type="EMBL" id="NCKU01003369">
    <property type="protein sequence ID" value="RWS07655.1"/>
    <property type="molecule type" value="Genomic_DNA"/>
</dbReference>
<name>A0A3S5WGU3_9ACAR</name>
<evidence type="ECO:0000256" key="7">
    <source>
        <dbReference type="ARBA" id="ARBA00043054"/>
    </source>
</evidence>
<dbReference type="Pfam" id="PF00891">
    <property type="entry name" value="Methyltransf_2"/>
    <property type="match status" value="1"/>
</dbReference>
<dbReference type="GO" id="GO:0017096">
    <property type="term" value="F:acetylserotonin O-methyltransferase activity"/>
    <property type="evidence" value="ECO:0007669"/>
    <property type="project" value="UniProtKB-EC"/>
</dbReference>
<evidence type="ECO:0000256" key="1">
    <source>
        <dbReference type="ARBA" id="ARBA00022603"/>
    </source>
</evidence>
<evidence type="ECO:0000256" key="2">
    <source>
        <dbReference type="ARBA" id="ARBA00022679"/>
    </source>
</evidence>